<protein>
    <submittedName>
        <fullName evidence="3">MBL fold metallo-hydrolase</fullName>
    </submittedName>
</protein>
<comment type="similarity">
    <text evidence="1">Belongs to the metallo-beta-lactamase superfamily. Class-B beta-lactamase family.</text>
</comment>
<dbReference type="Gene3D" id="3.60.15.10">
    <property type="entry name" value="Ribonuclease Z/Hydroxyacylglutathione hydrolase-like"/>
    <property type="match status" value="1"/>
</dbReference>
<dbReference type="CDD" id="cd07712">
    <property type="entry name" value="MBLAC2-like_MBL-fold"/>
    <property type="match status" value="1"/>
</dbReference>
<keyword evidence="3" id="KW-0378">Hydrolase</keyword>
<dbReference type="SUPFAM" id="SSF56281">
    <property type="entry name" value="Metallo-hydrolase/oxidoreductase"/>
    <property type="match status" value="1"/>
</dbReference>
<name>A0A139SWF2_9GAMM</name>
<accession>A0A139SWF2</accession>
<dbReference type="InterPro" id="IPR050855">
    <property type="entry name" value="NDM-1-like"/>
</dbReference>
<gene>
    <name evidence="3" type="ORF">AXE65_12185</name>
</gene>
<dbReference type="Proteomes" id="UP000072660">
    <property type="component" value="Unassembled WGS sequence"/>
</dbReference>
<dbReference type="InterPro" id="IPR001279">
    <property type="entry name" value="Metallo-B-lactamas"/>
</dbReference>
<dbReference type="GO" id="GO:0017001">
    <property type="term" value="P:antibiotic catabolic process"/>
    <property type="evidence" value="ECO:0007669"/>
    <property type="project" value="UniProtKB-ARBA"/>
</dbReference>
<evidence type="ECO:0000256" key="1">
    <source>
        <dbReference type="ARBA" id="ARBA00005250"/>
    </source>
</evidence>
<comment type="caution">
    <text evidence="3">The sequence shown here is derived from an EMBL/GenBank/DDBJ whole genome shotgun (WGS) entry which is preliminary data.</text>
</comment>
<evidence type="ECO:0000259" key="2">
    <source>
        <dbReference type="SMART" id="SM00849"/>
    </source>
</evidence>
<sequence>MNNAKPRIAAENWYRLRRLANGVTAIDEPWIREFYRCNIWHVRGRDSDLLVDSGMGVVSLVDWVPKVTEKPLLAVASHTHFDHIGGHHEFPCRAVHRAEAELLAHPTRQNTLADEYATDDIFDALPPLPYCSTRYAVKQAPATHLLEDGDIIDLGDRHFEVIHTPGHSPGGIALYERASKMLFSGDILYDGPLIEDCYHSNLTDYIASMERLLRLPVQMVHGGHFPSFDGKRYQQLIRAWLDDKQ</sequence>
<keyword evidence="4" id="KW-1185">Reference proteome</keyword>
<dbReference type="GO" id="GO:0016787">
    <property type="term" value="F:hydrolase activity"/>
    <property type="evidence" value="ECO:0007669"/>
    <property type="project" value="UniProtKB-KW"/>
</dbReference>
<dbReference type="OrthoDB" id="9802991at2"/>
<evidence type="ECO:0000313" key="4">
    <source>
        <dbReference type="Proteomes" id="UP000072660"/>
    </source>
</evidence>
<dbReference type="AlphaFoldDB" id="A0A139SWF2"/>
<organism evidence="3 4">
    <name type="scientific">Ventosimonas gracilis</name>
    <dbReference type="NCBI Taxonomy" id="1680762"/>
    <lineage>
        <taxon>Bacteria</taxon>
        <taxon>Pseudomonadati</taxon>
        <taxon>Pseudomonadota</taxon>
        <taxon>Gammaproteobacteria</taxon>
        <taxon>Pseudomonadales</taxon>
        <taxon>Ventosimonadaceae</taxon>
        <taxon>Ventosimonas</taxon>
    </lineage>
</organism>
<dbReference type="PANTHER" id="PTHR42951">
    <property type="entry name" value="METALLO-BETA-LACTAMASE DOMAIN-CONTAINING"/>
    <property type="match status" value="1"/>
</dbReference>
<dbReference type="SMART" id="SM00849">
    <property type="entry name" value="Lactamase_B"/>
    <property type="match status" value="1"/>
</dbReference>
<dbReference type="EMBL" id="LSZO01000087">
    <property type="protein sequence ID" value="KXU38742.1"/>
    <property type="molecule type" value="Genomic_DNA"/>
</dbReference>
<reference evidence="3 4" key="1">
    <citation type="submission" date="2016-02" db="EMBL/GenBank/DDBJ databases">
        <authorList>
            <person name="Wen L."/>
            <person name="He K."/>
            <person name="Yang H."/>
        </authorList>
    </citation>
    <scope>NUCLEOTIDE SEQUENCE [LARGE SCALE GENOMIC DNA]</scope>
    <source>
        <strain evidence="3 4">CV58</strain>
    </source>
</reference>
<evidence type="ECO:0000313" key="3">
    <source>
        <dbReference type="EMBL" id="KXU38742.1"/>
    </source>
</evidence>
<proteinExistence type="inferred from homology"/>
<feature type="domain" description="Metallo-beta-lactamase" evidence="2">
    <location>
        <begin position="36"/>
        <end position="224"/>
    </location>
</feature>
<dbReference type="Pfam" id="PF00753">
    <property type="entry name" value="Lactamase_B"/>
    <property type="match status" value="1"/>
</dbReference>
<dbReference type="InterPro" id="IPR036866">
    <property type="entry name" value="RibonucZ/Hydroxyglut_hydro"/>
</dbReference>
<dbReference type="PANTHER" id="PTHR42951:SF4">
    <property type="entry name" value="ACYL-COENZYME A THIOESTERASE MBLAC2"/>
    <property type="match status" value="1"/>
</dbReference>
<dbReference type="RefSeq" id="WP_068388598.1">
    <property type="nucleotide sequence ID" value="NZ_LSZO01000087.1"/>
</dbReference>